<dbReference type="AlphaFoldDB" id="A0A9R1JHD3"/>
<sequence>MTRTTMKWLTRMMKCRRNWLQAGQSDCQWKLLDQVVSLQGRKSPERTS</sequence>
<dbReference type="Proteomes" id="UP000815260">
    <property type="component" value="Chromosome 2D"/>
</dbReference>
<dbReference type="EMBL" id="CM022216">
    <property type="protein sequence ID" value="KAF7016972.1"/>
    <property type="molecule type" value="Genomic_DNA"/>
</dbReference>
<reference evidence="1" key="1">
    <citation type="journal article" date="2017" name="Gigascience">
        <title>The first near-complete assembly of the hexaploid bread wheat genome, Triticum aestivum.</title>
        <authorList>
            <person name="Zimin A.V."/>
            <person name="Puiu D."/>
            <person name="Hall R."/>
            <person name="Kingan S."/>
            <person name="Clavijo B.J."/>
            <person name="Salzberg S.L."/>
        </authorList>
    </citation>
    <scope>NUCLEOTIDE SEQUENCE</scope>
    <source>
        <tissue evidence="1">Leaf</tissue>
    </source>
</reference>
<reference evidence="1" key="2">
    <citation type="submission" date="2020-03" db="EMBL/GenBank/DDBJ databases">
        <title>The second near-complete assembly of the hexaploid bread wheat (Triticum aestivum) genome.</title>
        <authorList>
            <person name="Zimin A.V."/>
            <person name="Puiu D."/>
            <person name="Shumante A."/>
            <person name="Alonge M."/>
            <person name="Salzberg S.L."/>
        </authorList>
    </citation>
    <scope>NUCLEOTIDE SEQUENCE</scope>
    <source>
        <tissue evidence="1">Leaf</tissue>
    </source>
</reference>
<feature type="non-terminal residue" evidence="1">
    <location>
        <position position="48"/>
    </location>
</feature>
<comment type="caution">
    <text evidence="1">The sequence shown here is derived from an EMBL/GenBank/DDBJ whole genome shotgun (WGS) entry which is preliminary data.</text>
</comment>
<accession>A0A9R1JHD3</accession>
<proteinExistence type="predicted"/>
<gene>
    <name evidence="1" type="ORF">CFC21_030476</name>
</gene>
<name>A0A9R1JHD3_WHEAT</name>
<organism evidence="1">
    <name type="scientific">Triticum aestivum</name>
    <name type="common">Wheat</name>
    <dbReference type="NCBI Taxonomy" id="4565"/>
    <lineage>
        <taxon>Eukaryota</taxon>
        <taxon>Viridiplantae</taxon>
        <taxon>Streptophyta</taxon>
        <taxon>Embryophyta</taxon>
        <taxon>Tracheophyta</taxon>
        <taxon>Spermatophyta</taxon>
        <taxon>Magnoliopsida</taxon>
        <taxon>Liliopsida</taxon>
        <taxon>Poales</taxon>
        <taxon>Poaceae</taxon>
        <taxon>BOP clade</taxon>
        <taxon>Pooideae</taxon>
        <taxon>Triticodae</taxon>
        <taxon>Triticeae</taxon>
        <taxon>Triticinae</taxon>
        <taxon>Triticum</taxon>
    </lineage>
</organism>
<protein>
    <submittedName>
        <fullName evidence="1">Uncharacterized protein</fullName>
    </submittedName>
</protein>
<evidence type="ECO:0000313" key="1">
    <source>
        <dbReference type="EMBL" id="KAF7016972.1"/>
    </source>
</evidence>